<sequence>MILGKTDRFAIEIGQLELYPEASGLFVQFRFWVANFPVGDWDDRIPLGASIDTACLIRNTEWARQLSPFAPSLPDDMFRAVYDAFFAYDYSKDPVEAPNLRDRFHLDDIGLGAIQDKYGLILVVSLEGLERVIVKDLRQEQFIADVSMPLGFVESVLNEYIEWGRTKLLAARS</sequence>
<organism evidence="1 2">
    <name type="scientific">Telmatocola sphagniphila</name>
    <dbReference type="NCBI Taxonomy" id="1123043"/>
    <lineage>
        <taxon>Bacteria</taxon>
        <taxon>Pseudomonadati</taxon>
        <taxon>Planctomycetota</taxon>
        <taxon>Planctomycetia</taxon>
        <taxon>Gemmatales</taxon>
        <taxon>Gemmataceae</taxon>
    </lineage>
</organism>
<gene>
    <name evidence="1" type="ORF">KIH39_08020</name>
</gene>
<protein>
    <submittedName>
        <fullName evidence="1">Uncharacterized protein</fullName>
    </submittedName>
</protein>
<reference evidence="1" key="1">
    <citation type="submission" date="2021-05" db="EMBL/GenBank/DDBJ databases">
        <title>Complete genome sequence of the cellulolytic planctomycete Telmatocola sphagniphila SP2T and characterization of the first cellulase from planctomycetes.</title>
        <authorList>
            <person name="Rakitin A.L."/>
            <person name="Beletsky A.V."/>
            <person name="Naumoff D.G."/>
            <person name="Kulichevskaya I.S."/>
            <person name="Mardanov A.V."/>
            <person name="Ravin N.V."/>
            <person name="Dedysh S.N."/>
        </authorList>
    </citation>
    <scope>NUCLEOTIDE SEQUENCE</scope>
    <source>
        <strain evidence="1">SP2T</strain>
    </source>
</reference>
<dbReference type="EMBL" id="CP074694">
    <property type="protein sequence ID" value="QVL33841.1"/>
    <property type="molecule type" value="Genomic_DNA"/>
</dbReference>
<dbReference type="RefSeq" id="WP_213498822.1">
    <property type="nucleotide sequence ID" value="NZ_CP074694.1"/>
</dbReference>
<name>A0A8E6B8R9_9BACT</name>
<evidence type="ECO:0000313" key="1">
    <source>
        <dbReference type="EMBL" id="QVL33841.1"/>
    </source>
</evidence>
<dbReference type="AlphaFoldDB" id="A0A8E6B8R9"/>
<accession>A0A8E6B8R9</accession>
<evidence type="ECO:0000313" key="2">
    <source>
        <dbReference type="Proteomes" id="UP000676194"/>
    </source>
</evidence>
<proteinExistence type="predicted"/>
<dbReference type="KEGG" id="tsph:KIH39_08020"/>
<dbReference type="Proteomes" id="UP000676194">
    <property type="component" value="Chromosome"/>
</dbReference>
<keyword evidence="2" id="KW-1185">Reference proteome</keyword>